<name>A0A9W4ECG4_9ACTN</name>
<feature type="region of interest" description="Disordered" evidence="1">
    <location>
        <begin position="1"/>
        <end position="42"/>
    </location>
</feature>
<dbReference type="Proteomes" id="UP001153328">
    <property type="component" value="Unassembled WGS sequence"/>
</dbReference>
<dbReference type="EMBL" id="CAJVAX010000001">
    <property type="protein sequence ID" value="CAG7606786.1"/>
    <property type="molecule type" value="Genomic_DNA"/>
</dbReference>
<sequence>MSEVEPSPRSRPPGRDVVPSVGPSGGAALCGFGSPPPAHPAAVPAAAPAVRASRLLRVMDPMVFPLPRGSATAAVITGAILCTMHNAQWVPEYGRIYNANRMNQS</sequence>
<evidence type="ECO:0000256" key="1">
    <source>
        <dbReference type="SAM" id="MobiDB-lite"/>
    </source>
</evidence>
<reference evidence="2" key="1">
    <citation type="submission" date="2021-06" db="EMBL/GenBank/DDBJ databases">
        <authorList>
            <person name="Arsene-Ploetze F."/>
        </authorList>
    </citation>
    <scope>NUCLEOTIDE SEQUENCE</scope>
    <source>
        <strain evidence="2">SBRY1</strain>
    </source>
</reference>
<comment type="caution">
    <text evidence="2">The sequence shown here is derived from an EMBL/GenBank/DDBJ whole genome shotgun (WGS) entry which is preliminary data.</text>
</comment>
<dbReference type="AlphaFoldDB" id="A0A9W4ECG4"/>
<gene>
    <name evidence="2" type="ORF">SBRY_10970</name>
</gene>
<evidence type="ECO:0000313" key="2">
    <source>
        <dbReference type="EMBL" id="CAG7606786.1"/>
    </source>
</evidence>
<keyword evidence="3" id="KW-1185">Reference proteome</keyword>
<evidence type="ECO:0000313" key="3">
    <source>
        <dbReference type="Proteomes" id="UP001153328"/>
    </source>
</evidence>
<proteinExistence type="predicted"/>
<accession>A0A9W4ECG4</accession>
<protein>
    <submittedName>
        <fullName evidence="2">Conserved oligomeric Golgi complex component 8</fullName>
    </submittedName>
</protein>
<organism evidence="2 3">
    <name type="scientific">Actinacidiphila bryophytorum</name>
    <dbReference type="NCBI Taxonomy" id="1436133"/>
    <lineage>
        <taxon>Bacteria</taxon>
        <taxon>Bacillati</taxon>
        <taxon>Actinomycetota</taxon>
        <taxon>Actinomycetes</taxon>
        <taxon>Kitasatosporales</taxon>
        <taxon>Streptomycetaceae</taxon>
        <taxon>Actinacidiphila</taxon>
    </lineage>
</organism>